<dbReference type="PROSITE" id="PS01035">
    <property type="entry name" value="PTS_EIIB_TYPE_1_CYS"/>
    <property type="match status" value="1"/>
</dbReference>
<evidence type="ECO:0000256" key="5">
    <source>
        <dbReference type="ARBA" id="ARBA00022679"/>
    </source>
</evidence>
<dbReference type="Gene3D" id="3.30.1360.60">
    <property type="entry name" value="Glucose permease domain IIB"/>
    <property type="match status" value="1"/>
</dbReference>
<organism evidence="13 14">
    <name type="scientific">Staphylococcus condimenti</name>
    <dbReference type="NCBI Taxonomy" id="70255"/>
    <lineage>
        <taxon>Bacteria</taxon>
        <taxon>Bacillati</taxon>
        <taxon>Bacillota</taxon>
        <taxon>Bacilli</taxon>
        <taxon>Bacillales</taxon>
        <taxon>Staphylococcaceae</taxon>
        <taxon>Staphylococcus</taxon>
    </lineage>
</organism>
<protein>
    <submittedName>
        <fullName evidence="13">PTS glucose transporter subunit IICBA</fullName>
    </submittedName>
</protein>
<sequence>REDKEVKSSNVAASELPFKVLDAMGGKPNIKHLDACITRLRVEVNDKAKVDVQELKDLGASGVLEVGNNMQAIFGPKSDQIKHDMQQIMDGKITSPEETTVTEEGDKETAEIAAAGGGDAYAPIKGEV</sequence>
<dbReference type="FunFam" id="3.30.1360.60:FF:000001">
    <property type="entry name" value="PTS system glucose-specific IIBC component PtsG"/>
    <property type="match status" value="1"/>
</dbReference>
<evidence type="ECO:0000256" key="8">
    <source>
        <dbReference type="ARBA" id="ARBA00022777"/>
    </source>
</evidence>
<feature type="non-terminal residue" evidence="13">
    <location>
        <position position="1"/>
    </location>
</feature>
<keyword evidence="9" id="KW-1133">Transmembrane helix</keyword>
<dbReference type="PROSITE" id="PS51098">
    <property type="entry name" value="PTS_EIIB_TYPE_1"/>
    <property type="match status" value="1"/>
</dbReference>
<evidence type="ECO:0000256" key="10">
    <source>
        <dbReference type="ARBA" id="ARBA00023136"/>
    </source>
</evidence>
<evidence type="ECO:0000256" key="9">
    <source>
        <dbReference type="ARBA" id="ARBA00022989"/>
    </source>
</evidence>
<dbReference type="PANTHER" id="PTHR30009:SF20">
    <property type="entry name" value="PTS SYSTEM GLUCOSE-SPECIFIC EIICB COMPONENT-RELATED"/>
    <property type="match status" value="1"/>
</dbReference>
<dbReference type="Proteomes" id="UP000293854">
    <property type="component" value="Unassembled WGS sequence"/>
</dbReference>
<proteinExistence type="predicted"/>
<dbReference type="InterPro" id="IPR001996">
    <property type="entry name" value="PTS_IIB_1"/>
</dbReference>
<dbReference type="SUPFAM" id="SSF55604">
    <property type="entry name" value="Glucose permease domain IIB"/>
    <property type="match status" value="1"/>
</dbReference>
<dbReference type="GO" id="GO:0090563">
    <property type="term" value="F:protein-phosphocysteine-sugar phosphotransferase activity"/>
    <property type="evidence" value="ECO:0007669"/>
    <property type="project" value="TreeGrafter"/>
</dbReference>
<evidence type="ECO:0000256" key="4">
    <source>
        <dbReference type="ARBA" id="ARBA00022597"/>
    </source>
</evidence>
<keyword evidence="10" id="KW-0472">Membrane</keyword>
<feature type="active site" description="Phosphocysteine intermediate; for EIIB activity" evidence="11">
    <location>
        <position position="36"/>
    </location>
</feature>
<accession>A0A4Q7CLY0</accession>
<dbReference type="GO" id="GO:0009401">
    <property type="term" value="P:phosphoenolpyruvate-dependent sugar phosphotransferase system"/>
    <property type="evidence" value="ECO:0007669"/>
    <property type="project" value="UniProtKB-KW"/>
</dbReference>
<evidence type="ECO:0000256" key="6">
    <source>
        <dbReference type="ARBA" id="ARBA00022683"/>
    </source>
</evidence>
<dbReference type="GO" id="GO:0008982">
    <property type="term" value="F:protein-N(PI)-phosphohistidine-sugar phosphotransferase activity"/>
    <property type="evidence" value="ECO:0007669"/>
    <property type="project" value="InterPro"/>
</dbReference>
<feature type="non-terminal residue" evidence="13">
    <location>
        <position position="128"/>
    </location>
</feature>
<name>A0A4Q7CLY0_9STAP</name>
<keyword evidence="8" id="KW-0418">Kinase</keyword>
<dbReference type="InterPro" id="IPR018113">
    <property type="entry name" value="PTrfase_EIIB_Cys"/>
</dbReference>
<feature type="domain" description="PTS EIIB type-1" evidence="12">
    <location>
        <begin position="14"/>
        <end position="95"/>
    </location>
</feature>
<dbReference type="EMBL" id="RQTE01000266">
    <property type="protein sequence ID" value="RZI00499.1"/>
    <property type="molecule type" value="Genomic_DNA"/>
</dbReference>
<dbReference type="AlphaFoldDB" id="A0A4Q7CLY0"/>
<dbReference type="NCBIfam" id="TIGR00826">
    <property type="entry name" value="EIIB_glc"/>
    <property type="match status" value="1"/>
</dbReference>
<keyword evidence="3" id="KW-1003">Cell membrane</keyword>
<dbReference type="GO" id="GO:0005886">
    <property type="term" value="C:plasma membrane"/>
    <property type="evidence" value="ECO:0007669"/>
    <property type="project" value="UniProtKB-SubCell"/>
</dbReference>
<dbReference type="RefSeq" id="WP_242509002.1">
    <property type="nucleotide sequence ID" value="NZ_RQTE01000266.1"/>
</dbReference>
<evidence type="ECO:0000256" key="11">
    <source>
        <dbReference type="PROSITE-ProRule" id="PRU00421"/>
    </source>
</evidence>
<dbReference type="CDD" id="cd00212">
    <property type="entry name" value="PTS_IIB_glc"/>
    <property type="match status" value="1"/>
</dbReference>
<dbReference type="PANTHER" id="PTHR30009">
    <property type="entry name" value="CYTOCHROME C-TYPE SYNTHESIS PROTEIN AND PTS TRANSMEMBRANE COMPONENT"/>
    <property type="match status" value="1"/>
</dbReference>
<evidence type="ECO:0000256" key="1">
    <source>
        <dbReference type="ARBA" id="ARBA00004651"/>
    </source>
</evidence>
<evidence type="ECO:0000256" key="2">
    <source>
        <dbReference type="ARBA" id="ARBA00022448"/>
    </source>
</evidence>
<dbReference type="Pfam" id="PF00367">
    <property type="entry name" value="PTS_EIIB"/>
    <property type="match status" value="1"/>
</dbReference>
<dbReference type="GO" id="GO:0016301">
    <property type="term" value="F:kinase activity"/>
    <property type="evidence" value="ECO:0007669"/>
    <property type="project" value="UniProtKB-KW"/>
</dbReference>
<comment type="subcellular location">
    <subcellularLocation>
        <location evidence="1">Cell membrane</location>
        <topology evidence="1">Multi-pass membrane protein</topology>
    </subcellularLocation>
</comment>
<evidence type="ECO:0000259" key="12">
    <source>
        <dbReference type="PROSITE" id="PS51098"/>
    </source>
</evidence>
<reference evidence="13 14" key="1">
    <citation type="submission" date="2018-11" db="EMBL/GenBank/DDBJ databases">
        <title>Genomic profiling of Staphylococcus species from a Poultry farm system in KwaZulu-Natal, South Africa.</title>
        <authorList>
            <person name="Amoako D.G."/>
            <person name="Somboro A.M."/>
            <person name="Abia A.L.K."/>
            <person name="Bester L.A."/>
            <person name="Essack S.Y."/>
        </authorList>
    </citation>
    <scope>NUCLEOTIDE SEQUENCE [LARGE SCALE GENOMIC DNA]</scope>
    <source>
        <strain evidence="13 14">SA11</strain>
    </source>
</reference>
<evidence type="ECO:0000256" key="3">
    <source>
        <dbReference type="ARBA" id="ARBA00022475"/>
    </source>
</evidence>
<dbReference type="InterPro" id="IPR036878">
    <property type="entry name" value="Glu_permease_IIB"/>
</dbReference>
<keyword evidence="6" id="KW-0598">Phosphotransferase system</keyword>
<comment type="caution">
    <text evidence="13">The sequence shown here is derived from an EMBL/GenBank/DDBJ whole genome shotgun (WGS) entry which is preliminary data.</text>
</comment>
<dbReference type="InterPro" id="IPR050429">
    <property type="entry name" value="PTS_Glucose_EIICBA"/>
</dbReference>
<keyword evidence="5" id="KW-0808">Transferase</keyword>
<keyword evidence="4 13" id="KW-0762">Sugar transport</keyword>
<evidence type="ECO:0000313" key="13">
    <source>
        <dbReference type="EMBL" id="RZI00499.1"/>
    </source>
</evidence>
<evidence type="ECO:0000313" key="14">
    <source>
        <dbReference type="Proteomes" id="UP000293854"/>
    </source>
</evidence>
<evidence type="ECO:0000256" key="7">
    <source>
        <dbReference type="ARBA" id="ARBA00022692"/>
    </source>
</evidence>
<keyword evidence="2" id="KW-0813">Transport</keyword>
<gene>
    <name evidence="13" type="ORF">EIG99_11355</name>
</gene>
<keyword evidence="7" id="KW-0812">Transmembrane</keyword>